<feature type="region of interest" description="Disordered" evidence="1">
    <location>
        <begin position="40"/>
        <end position="104"/>
    </location>
</feature>
<evidence type="ECO:0000313" key="4">
    <source>
        <dbReference type="EMBL" id="VEJ29660.1"/>
    </source>
</evidence>
<feature type="compositionally biased region" description="Low complexity" evidence="1">
    <location>
        <begin position="250"/>
        <end position="273"/>
    </location>
</feature>
<feature type="region of interest" description="Disordered" evidence="1">
    <location>
        <begin position="249"/>
        <end position="281"/>
    </location>
</feature>
<name>A0A3S5C0Y1_9MICC</name>
<dbReference type="Pfam" id="PF19843">
    <property type="entry name" value="DUF6318"/>
    <property type="match status" value="1"/>
</dbReference>
<dbReference type="InterPro" id="IPR046281">
    <property type="entry name" value="DUF6318"/>
</dbReference>
<evidence type="ECO:0000256" key="2">
    <source>
        <dbReference type="SAM" id="SignalP"/>
    </source>
</evidence>
<accession>A0A3S5C0Y1</accession>
<reference evidence="4 5" key="1">
    <citation type="submission" date="2018-12" db="EMBL/GenBank/DDBJ databases">
        <authorList>
            <consortium name="Pathogen Informatics"/>
        </authorList>
    </citation>
    <scope>NUCLEOTIDE SEQUENCE [LARGE SCALE GENOMIC DNA]</scope>
    <source>
        <strain evidence="4 5">NCTC10918</strain>
    </source>
</reference>
<evidence type="ECO:0000259" key="3">
    <source>
        <dbReference type="Pfam" id="PF19843"/>
    </source>
</evidence>
<feature type="domain" description="DUF6318" evidence="3">
    <location>
        <begin position="88"/>
        <end position="242"/>
    </location>
</feature>
<keyword evidence="2" id="KW-0732">Signal</keyword>
<dbReference type="EMBL" id="LR134521">
    <property type="protein sequence ID" value="VEJ29660.1"/>
    <property type="molecule type" value="Genomic_DNA"/>
</dbReference>
<dbReference type="Proteomes" id="UP000270988">
    <property type="component" value="Chromosome"/>
</dbReference>
<protein>
    <recommendedName>
        <fullName evidence="3">DUF6318 domain-containing protein</fullName>
    </recommendedName>
</protein>
<evidence type="ECO:0000313" key="5">
    <source>
        <dbReference type="Proteomes" id="UP000270988"/>
    </source>
</evidence>
<feature type="signal peptide" evidence="2">
    <location>
        <begin position="1"/>
        <end position="36"/>
    </location>
</feature>
<gene>
    <name evidence="4" type="ORF">NCTC10918_00922</name>
</gene>
<dbReference type="AlphaFoldDB" id="A0A3S5C0Y1"/>
<sequence>MRFNPHNHRKASMSQHLTRRQAVTAVLAGAGLTMLAACSSNSSTNTSNGNNANGSAPSPKSSNPHGYSDDGNNYSGRITFDNFEPGSTYEPGNTEHPPQNAPMPKLPDNANENSVTGFHATVAYYAAAMDYLVKTGSLDAVKKVKLAGNDAQENEALAKSIAQGIEQKTWYVDPSAWYELKESQPAIMSDGNLLFKSVYTFDYGAESVANGEIKPVKEEERVSTQDCDFRGRYNPTTKSWELNLSYGTKSSGNAAASPAASATGGASDPAATGEPAANPEK</sequence>
<feature type="compositionally biased region" description="Polar residues" evidence="1">
    <location>
        <begin position="60"/>
        <end position="76"/>
    </location>
</feature>
<evidence type="ECO:0000256" key="1">
    <source>
        <dbReference type="SAM" id="MobiDB-lite"/>
    </source>
</evidence>
<feature type="compositionally biased region" description="Low complexity" evidence="1">
    <location>
        <begin position="40"/>
        <end position="59"/>
    </location>
</feature>
<organism evidence="4 5">
    <name type="scientific">Rothia dentocariosa</name>
    <dbReference type="NCBI Taxonomy" id="2047"/>
    <lineage>
        <taxon>Bacteria</taxon>
        <taxon>Bacillati</taxon>
        <taxon>Actinomycetota</taxon>
        <taxon>Actinomycetes</taxon>
        <taxon>Micrococcales</taxon>
        <taxon>Micrococcaceae</taxon>
        <taxon>Rothia</taxon>
    </lineage>
</organism>
<feature type="chain" id="PRO_5038523733" description="DUF6318 domain-containing protein" evidence="2">
    <location>
        <begin position="37"/>
        <end position="281"/>
    </location>
</feature>
<proteinExistence type="predicted"/>